<dbReference type="NCBIfam" id="TIGR01451">
    <property type="entry name" value="B_ant_repeat"/>
    <property type="match status" value="2"/>
</dbReference>
<reference evidence="4" key="1">
    <citation type="journal article" date="2019" name="Int. J. Syst. Evol. Microbiol.">
        <title>The Global Catalogue of Microorganisms (GCM) 10K type strain sequencing project: providing services to taxonomists for standard genome sequencing and annotation.</title>
        <authorList>
            <consortium name="The Broad Institute Genomics Platform"/>
            <consortium name="The Broad Institute Genome Sequencing Center for Infectious Disease"/>
            <person name="Wu L."/>
            <person name="Ma J."/>
        </authorList>
    </citation>
    <scope>NUCLEOTIDE SEQUENCE [LARGE SCALE GENOMIC DNA]</scope>
    <source>
        <strain evidence="4">CGMCC 1.15180</strain>
    </source>
</reference>
<feature type="compositionally biased region" description="Acidic residues" evidence="1">
    <location>
        <begin position="51"/>
        <end position="62"/>
    </location>
</feature>
<feature type="domain" description="DUF7507" evidence="2">
    <location>
        <begin position="186"/>
        <end position="287"/>
    </location>
</feature>
<evidence type="ECO:0000313" key="3">
    <source>
        <dbReference type="EMBL" id="MFD2037349.1"/>
    </source>
</evidence>
<feature type="compositionally biased region" description="Acidic residues" evidence="1">
    <location>
        <begin position="169"/>
        <end position="180"/>
    </location>
</feature>
<feature type="compositionally biased region" description="Polar residues" evidence="1">
    <location>
        <begin position="265"/>
        <end position="275"/>
    </location>
</feature>
<feature type="region of interest" description="Disordered" evidence="1">
    <location>
        <begin position="36"/>
        <end position="68"/>
    </location>
</feature>
<name>A0ABW4VSY6_9BACT</name>
<feature type="domain" description="DUF7507" evidence="2">
    <location>
        <begin position="68"/>
        <end position="169"/>
    </location>
</feature>
<evidence type="ECO:0000313" key="4">
    <source>
        <dbReference type="Proteomes" id="UP001597361"/>
    </source>
</evidence>
<feature type="region of interest" description="Disordered" evidence="1">
    <location>
        <begin position="154"/>
        <end position="187"/>
    </location>
</feature>
<keyword evidence="4" id="KW-1185">Reference proteome</keyword>
<feature type="region of interest" description="Disordered" evidence="1">
    <location>
        <begin position="265"/>
        <end position="308"/>
    </location>
</feature>
<dbReference type="InterPro" id="IPR055354">
    <property type="entry name" value="DUF7507"/>
</dbReference>
<proteinExistence type="predicted"/>
<accession>A0ABW4VSY6</accession>
<dbReference type="Pfam" id="PF24346">
    <property type="entry name" value="DUF7507"/>
    <property type="match status" value="3"/>
</dbReference>
<comment type="caution">
    <text evidence="3">The sequence shown here is derived from an EMBL/GenBank/DDBJ whole genome shotgun (WGS) entry which is preliminary data.</text>
</comment>
<feature type="non-terminal residue" evidence="3">
    <location>
        <position position="1"/>
    </location>
</feature>
<dbReference type="EMBL" id="JBHUHR010000048">
    <property type="protein sequence ID" value="MFD2037349.1"/>
    <property type="molecule type" value="Genomic_DNA"/>
</dbReference>
<protein>
    <recommendedName>
        <fullName evidence="2">DUF7507 domain-containing protein</fullName>
    </recommendedName>
</protein>
<sequence>TGLNETIAILAPAGTETFPTTHTITQSDLDNGSVLNVATANGEDPNGNPVDPEDPTEGEEETPATQEPSFTIAKSLTSVNGDAGLISYNAVGDVLEYTITITNTGNVTLENIDVEDALTGLSETIATLAPSGIETFTTSHTVTQSDLDNGSVLNVATANGEDPNGNPVDPEDPTDGEEETPATQEPSFTITKSLTSVNGDAGLTSYNAVGDVLAYTITVTNTGNVTLSNIEVEDALTGLSETIATLAPSGTEVFTTSHTITQSDLDNGSVLNVATANGEDPNGNPVDPEDPTDGEEETPATQEPSFTLTKTLTSINADAGLTTSYNAVGDVLE</sequence>
<feature type="domain" description="DUF7507" evidence="2">
    <location>
        <begin position="5"/>
        <end position="51"/>
    </location>
</feature>
<dbReference type="Proteomes" id="UP001597361">
    <property type="component" value="Unassembled WGS sequence"/>
</dbReference>
<gene>
    <name evidence="3" type="ORF">ACFSKL_21305</name>
</gene>
<organism evidence="3 4">
    <name type="scientific">Belliella marina</name>
    <dbReference type="NCBI Taxonomy" id="1644146"/>
    <lineage>
        <taxon>Bacteria</taxon>
        <taxon>Pseudomonadati</taxon>
        <taxon>Bacteroidota</taxon>
        <taxon>Cytophagia</taxon>
        <taxon>Cytophagales</taxon>
        <taxon>Cyclobacteriaceae</taxon>
        <taxon>Belliella</taxon>
    </lineage>
</organism>
<feature type="compositionally biased region" description="Acidic residues" evidence="1">
    <location>
        <begin position="287"/>
        <end position="298"/>
    </location>
</feature>
<dbReference type="InterPro" id="IPR047589">
    <property type="entry name" value="DUF11_rpt"/>
</dbReference>
<evidence type="ECO:0000259" key="2">
    <source>
        <dbReference type="Pfam" id="PF24346"/>
    </source>
</evidence>
<evidence type="ECO:0000256" key="1">
    <source>
        <dbReference type="SAM" id="MobiDB-lite"/>
    </source>
</evidence>
<feature type="non-terminal residue" evidence="3">
    <location>
        <position position="333"/>
    </location>
</feature>